<proteinExistence type="predicted"/>
<protein>
    <submittedName>
        <fullName evidence="2">Competence protein ComK</fullName>
    </submittedName>
</protein>
<keyword evidence="3" id="KW-1185">Reference proteome</keyword>
<dbReference type="EMBL" id="QJTJ01000004">
    <property type="protein sequence ID" value="PYF07653.1"/>
    <property type="molecule type" value="Genomic_DNA"/>
</dbReference>
<dbReference type="OrthoDB" id="2417337at2"/>
<dbReference type="InterPro" id="IPR010461">
    <property type="entry name" value="ComK"/>
</dbReference>
<gene>
    <name evidence="2" type="ORF">BJ095_104161</name>
</gene>
<name>A0A318TTG7_9BACL</name>
<sequence length="187" mass="21816">MTKDIPVLDSYRINLDTYLIAPYKEGEKIYSYIYDKNGEYIVKRKPFYIIRKSCDLFGYNYNAAIRFSKDFFGKDKHKVPINLPNEKATNIMIPIYSPSSPNNIWIALHGISIISDPKLPTEITLPDGKEHPLPVSFTSFQTQYLRAIELYKHIFNLKREIQPENEPKPKPLNSINPFFPLNQDQDD</sequence>
<dbReference type="GO" id="GO:0030420">
    <property type="term" value="P:establishment of competence for transformation"/>
    <property type="evidence" value="ECO:0007669"/>
    <property type="project" value="InterPro"/>
</dbReference>
<dbReference type="Proteomes" id="UP000247416">
    <property type="component" value="Unassembled WGS sequence"/>
</dbReference>
<evidence type="ECO:0000256" key="1">
    <source>
        <dbReference type="SAM" id="MobiDB-lite"/>
    </source>
</evidence>
<dbReference type="RefSeq" id="WP_107932703.1">
    <property type="nucleotide sequence ID" value="NZ_PYWJ01000003.1"/>
</dbReference>
<reference evidence="2 3" key="1">
    <citation type="submission" date="2018-06" db="EMBL/GenBank/DDBJ databases">
        <title>Genomic Encyclopedia of Archaeal and Bacterial Type Strains, Phase II (KMG-II): from individual species to whole genera.</title>
        <authorList>
            <person name="Goeker M."/>
        </authorList>
    </citation>
    <scope>NUCLEOTIDE SEQUENCE [LARGE SCALE GENOMIC DNA]</scope>
    <source>
        <strain evidence="2 3">KACC 16626</strain>
    </source>
</reference>
<evidence type="ECO:0000313" key="2">
    <source>
        <dbReference type="EMBL" id="PYF07653.1"/>
    </source>
</evidence>
<organism evidence="2 3">
    <name type="scientific">Ureibacillus chungkukjangi</name>
    <dbReference type="NCBI Taxonomy" id="1202712"/>
    <lineage>
        <taxon>Bacteria</taxon>
        <taxon>Bacillati</taxon>
        <taxon>Bacillota</taxon>
        <taxon>Bacilli</taxon>
        <taxon>Bacillales</taxon>
        <taxon>Caryophanaceae</taxon>
        <taxon>Ureibacillus</taxon>
    </lineage>
</organism>
<comment type="caution">
    <text evidence="2">The sequence shown here is derived from an EMBL/GenBank/DDBJ whole genome shotgun (WGS) entry which is preliminary data.</text>
</comment>
<dbReference type="Pfam" id="PF06338">
    <property type="entry name" value="ComK"/>
    <property type="match status" value="1"/>
</dbReference>
<feature type="region of interest" description="Disordered" evidence="1">
    <location>
        <begin position="162"/>
        <end position="187"/>
    </location>
</feature>
<dbReference type="AlphaFoldDB" id="A0A318TTG7"/>
<evidence type="ECO:0000313" key="3">
    <source>
        <dbReference type="Proteomes" id="UP000247416"/>
    </source>
</evidence>
<accession>A0A318TTG7</accession>